<evidence type="ECO:0000313" key="2">
    <source>
        <dbReference type="Proteomes" id="UP000095751"/>
    </source>
</evidence>
<organism evidence="1 2">
    <name type="scientific">Fragilariopsis cylindrus CCMP1102</name>
    <dbReference type="NCBI Taxonomy" id="635003"/>
    <lineage>
        <taxon>Eukaryota</taxon>
        <taxon>Sar</taxon>
        <taxon>Stramenopiles</taxon>
        <taxon>Ochrophyta</taxon>
        <taxon>Bacillariophyta</taxon>
        <taxon>Bacillariophyceae</taxon>
        <taxon>Bacillariophycidae</taxon>
        <taxon>Bacillariales</taxon>
        <taxon>Bacillariaceae</taxon>
        <taxon>Fragilariopsis</taxon>
    </lineage>
</organism>
<dbReference type="AlphaFoldDB" id="A0A1E7EJZ1"/>
<dbReference type="InParanoid" id="A0A1E7EJZ1"/>
<sequence length="181" mass="20405">MHHQYRPNNLEKLHGAQHYTYGYKVQLLLRALGRLGRCQGVLSHKKGHLCSKTGFPPLAPTSAWSCPQLTKFIFPLVYMVNPMCLLRDNSYFRVCTRSHTPPNGPFSHVLGCITPFTTFQCEESIPSAPKSGPGIHPMHIKLRLYHLIGTLYMLGWVRMPESGLVQVASTTGHDLVFLINH</sequence>
<protein>
    <submittedName>
        <fullName evidence="1">Uncharacterized protein</fullName>
    </submittedName>
</protein>
<proteinExistence type="predicted"/>
<dbReference type="Proteomes" id="UP000095751">
    <property type="component" value="Unassembled WGS sequence"/>
</dbReference>
<keyword evidence="2" id="KW-1185">Reference proteome</keyword>
<reference evidence="1 2" key="1">
    <citation type="submission" date="2016-09" db="EMBL/GenBank/DDBJ databases">
        <title>Extensive genetic diversity and differential bi-allelic expression allows diatom success in the polar Southern Ocean.</title>
        <authorList>
            <consortium name="DOE Joint Genome Institute"/>
            <person name="Mock T."/>
            <person name="Otillar R.P."/>
            <person name="Strauss J."/>
            <person name="Dupont C."/>
            <person name="Frickenhaus S."/>
            <person name="Maumus F."/>
            <person name="Mcmullan M."/>
            <person name="Sanges R."/>
            <person name="Schmutz J."/>
            <person name="Toseland A."/>
            <person name="Valas R."/>
            <person name="Veluchamy A."/>
            <person name="Ward B.J."/>
            <person name="Allen A."/>
            <person name="Barry K."/>
            <person name="Falciatore A."/>
            <person name="Ferrante M."/>
            <person name="Fortunato A.E."/>
            <person name="Gloeckner G."/>
            <person name="Gruber A."/>
            <person name="Hipkin R."/>
            <person name="Janech M."/>
            <person name="Kroth P."/>
            <person name="Leese F."/>
            <person name="Lindquist E."/>
            <person name="Lyon B.R."/>
            <person name="Martin J."/>
            <person name="Mayer C."/>
            <person name="Parker M."/>
            <person name="Quesneville H."/>
            <person name="Raymond J."/>
            <person name="Uhlig C."/>
            <person name="Valentin K.U."/>
            <person name="Worden A.Z."/>
            <person name="Armbrust E.V."/>
            <person name="Bowler C."/>
            <person name="Green B."/>
            <person name="Moulton V."/>
            <person name="Van Oosterhout C."/>
            <person name="Grigoriev I."/>
        </authorList>
    </citation>
    <scope>NUCLEOTIDE SEQUENCE [LARGE SCALE GENOMIC DNA]</scope>
    <source>
        <strain evidence="1 2">CCMP1102</strain>
    </source>
</reference>
<dbReference type="KEGG" id="fcy:FRACYDRAFT_255650"/>
<accession>A0A1E7EJZ1</accession>
<name>A0A1E7EJZ1_9STRA</name>
<gene>
    <name evidence="1" type="ORF">FRACYDRAFT_255650</name>
</gene>
<dbReference type="EMBL" id="KV784420">
    <property type="protein sequence ID" value="OEU06202.1"/>
    <property type="molecule type" value="Genomic_DNA"/>
</dbReference>
<evidence type="ECO:0000313" key="1">
    <source>
        <dbReference type="EMBL" id="OEU06202.1"/>
    </source>
</evidence>